<organism evidence="1 2">
    <name type="scientific">Rossellomorea marisflavi</name>
    <dbReference type="NCBI Taxonomy" id="189381"/>
    <lineage>
        <taxon>Bacteria</taxon>
        <taxon>Bacillati</taxon>
        <taxon>Bacillota</taxon>
        <taxon>Bacilli</taxon>
        <taxon>Bacillales</taxon>
        <taxon>Bacillaceae</taxon>
        <taxon>Rossellomorea</taxon>
    </lineage>
</organism>
<dbReference type="EMBL" id="LGUE01000001">
    <property type="protein sequence ID" value="KON92437.1"/>
    <property type="molecule type" value="Genomic_DNA"/>
</dbReference>
<dbReference type="OrthoDB" id="529320at2"/>
<keyword evidence="1" id="KW-0808">Transferase</keyword>
<evidence type="ECO:0000313" key="2">
    <source>
        <dbReference type="Proteomes" id="UP000037405"/>
    </source>
</evidence>
<dbReference type="Proteomes" id="UP000037405">
    <property type="component" value="Unassembled WGS sequence"/>
</dbReference>
<evidence type="ECO:0000313" key="1">
    <source>
        <dbReference type="EMBL" id="KON92437.1"/>
    </source>
</evidence>
<comment type="caution">
    <text evidence="1">The sequence shown here is derived from an EMBL/GenBank/DDBJ whole genome shotgun (WGS) entry which is preliminary data.</text>
</comment>
<dbReference type="PATRIC" id="fig|189381.12.peg.1838"/>
<gene>
    <name evidence="1" type="ORF">AF331_08340</name>
</gene>
<keyword evidence="2" id="KW-1185">Reference proteome</keyword>
<protein>
    <submittedName>
        <fullName evidence="1">Serine/threonine protein kinase</fullName>
    </submittedName>
</protein>
<proteinExistence type="predicted"/>
<name>A0A0M0GSJ4_9BACI</name>
<reference evidence="2" key="1">
    <citation type="submission" date="2015-07" db="EMBL/GenBank/DDBJ databases">
        <title>Fjat-14235 jcm11544.</title>
        <authorList>
            <person name="Liu B."/>
            <person name="Wang J."/>
            <person name="Zhu Y."/>
            <person name="Liu G."/>
            <person name="Chen Q."/>
            <person name="Chen Z."/>
            <person name="Lan J."/>
            <person name="Che J."/>
            <person name="Ge C."/>
            <person name="Shi H."/>
            <person name="Pan Z."/>
            <person name="Liu X."/>
        </authorList>
    </citation>
    <scope>NUCLEOTIDE SEQUENCE [LARGE SCALE GENOMIC DNA]</scope>
    <source>
        <strain evidence="2">JCM 11544</strain>
    </source>
</reference>
<dbReference type="STRING" id="189381.GCA_900166615_02584"/>
<keyword evidence="1" id="KW-0723">Serine/threonine-protein kinase</keyword>
<accession>A0A0M0GSJ4</accession>
<dbReference type="RefSeq" id="WP_053427595.1">
    <property type="nucleotide sequence ID" value="NZ_JAMQJB010000012.1"/>
</dbReference>
<sequence>MSHEWKQLISSLNQITVTSTDDNEPVTIRGEYEGFTCVGIGTDAAVFRSPDYPEYAFKVYATTKADKVEAEARVYKALGESHYFPRCYGTYGNILVLSFESGITLFDCVLQGIHIPKHVVDGVEEAREYVRSVGLNPRDIHLKNILLQDGRAKIVDVSEYILDGNDYRWEHLKKGYDEFYSLIDGRAIPFWVVETVRKWYHQWVNRPSTIEDFMAMLSKFIPFNKQ</sequence>
<keyword evidence="1" id="KW-0418">Kinase</keyword>
<dbReference type="SUPFAM" id="SSF56112">
    <property type="entry name" value="Protein kinase-like (PK-like)"/>
    <property type="match status" value="1"/>
</dbReference>
<dbReference type="AlphaFoldDB" id="A0A0M0GSJ4"/>
<dbReference type="GO" id="GO:0004674">
    <property type="term" value="F:protein serine/threonine kinase activity"/>
    <property type="evidence" value="ECO:0007669"/>
    <property type="project" value="UniProtKB-KW"/>
</dbReference>
<dbReference type="InterPro" id="IPR011009">
    <property type="entry name" value="Kinase-like_dom_sf"/>
</dbReference>